<keyword evidence="3" id="KW-1185">Reference proteome</keyword>
<proteinExistence type="predicted"/>
<accession>A0AAW4PHC5</accession>
<feature type="transmembrane region" description="Helical" evidence="1">
    <location>
        <begin position="38"/>
        <end position="58"/>
    </location>
</feature>
<comment type="caution">
    <text evidence="2">The sequence shown here is derived from an EMBL/GenBank/DDBJ whole genome shotgun (WGS) entry which is preliminary data.</text>
</comment>
<dbReference type="AlphaFoldDB" id="A0AAW4PHC5"/>
<evidence type="ECO:0000313" key="3">
    <source>
        <dbReference type="Proteomes" id="UP001430455"/>
    </source>
</evidence>
<keyword evidence="1" id="KW-0472">Membrane</keyword>
<organism evidence="2 3">
    <name type="scientific">Haloarcula nitratireducens</name>
    <dbReference type="NCBI Taxonomy" id="2487749"/>
    <lineage>
        <taxon>Archaea</taxon>
        <taxon>Methanobacteriati</taxon>
        <taxon>Methanobacteriota</taxon>
        <taxon>Stenosarchaea group</taxon>
        <taxon>Halobacteria</taxon>
        <taxon>Halobacteriales</taxon>
        <taxon>Haloarculaceae</taxon>
        <taxon>Haloarcula</taxon>
    </lineage>
</organism>
<dbReference type="Pfam" id="PF24365">
    <property type="entry name" value="DUF7521"/>
    <property type="match status" value="1"/>
</dbReference>
<feature type="transmembrane region" description="Helical" evidence="1">
    <location>
        <begin position="6"/>
        <end position="26"/>
    </location>
</feature>
<keyword evidence="1" id="KW-1133">Transmembrane helix</keyword>
<evidence type="ECO:0008006" key="4">
    <source>
        <dbReference type="Google" id="ProtNLM"/>
    </source>
</evidence>
<protein>
    <recommendedName>
        <fullName evidence="4">YapH protein</fullName>
    </recommendedName>
</protein>
<dbReference type="Proteomes" id="UP001430455">
    <property type="component" value="Unassembled WGS sequence"/>
</dbReference>
<sequence>MTWVDTAIIVVKTVILLLGGGITYIAYKAYRRTGAPSLRVLGVGFGIITLGALLAGIANQVLSVSLEMGVLINSLLVAVGFAVVMYSLYLERG</sequence>
<dbReference type="RefSeq" id="WP_220581513.1">
    <property type="nucleotide sequence ID" value="NZ_RKLT01000012.1"/>
</dbReference>
<reference evidence="2 3" key="1">
    <citation type="submission" date="2021-06" db="EMBL/GenBank/DDBJ databases">
        <title>Halomicroarcula sp. a new haloarchaeum isolated from saline soil.</title>
        <authorList>
            <person name="Duran-Viseras A."/>
            <person name="Sanchez-Porro C."/>
            <person name="Ventosa A."/>
        </authorList>
    </citation>
    <scope>NUCLEOTIDE SEQUENCE [LARGE SCALE GENOMIC DNA]</scope>
    <source>
        <strain evidence="2 3">F27</strain>
    </source>
</reference>
<feature type="transmembrane region" description="Helical" evidence="1">
    <location>
        <begin position="70"/>
        <end position="90"/>
    </location>
</feature>
<name>A0AAW4PHC5_9EURY</name>
<evidence type="ECO:0000256" key="1">
    <source>
        <dbReference type="SAM" id="Phobius"/>
    </source>
</evidence>
<dbReference type="EMBL" id="RKLT01000012">
    <property type="protein sequence ID" value="MBX0296921.1"/>
    <property type="molecule type" value="Genomic_DNA"/>
</dbReference>
<evidence type="ECO:0000313" key="2">
    <source>
        <dbReference type="EMBL" id="MBX0296921.1"/>
    </source>
</evidence>
<dbReference type="InterPro" id="IPR055943">
    <property type="entry name" value="DUF7521"/>
</dbReference>
<keyword evidence="1" id="KW-0812">Transmembrane</keyword>
<gene>
    <name evidence="2" type="ORF">EGH23_18745</name>
</gene>